<feature type="region of interest" description="Disordered" evidence="1">
    <location>
        <begin position="35"/>
        <end position="66"/>
    </location>
</feature>
<organism evidence="2 3">
    <name type="scientific">Streptomyces avermitilis</name>
    <dbReference type="NCBI Taxonomy" id="33903"/>
    <lineage>
        <taxon>Bacteria</taxon>
        <taxon>Bacillati</taxon>
        <taxon>Actinomycetota</taxon>
        <taxon>Actinomycetes</taxon>
        <taxon>Kitasatosporales</taxon>
        <taxon>Streptomycetaceae</taxon>
        <taxon>Streptomyces</taxon>
    </lineage>
</organism>
<accession>A0A4D4MBV8</accession>
<feature type="region of interest" description="Disordered" evidence="1">
    <location>
        <begin position="208"/>
        <end position="250"/>
    </location>
</feature>
<sequence>MRGALPSPLFRRPARAPVRRGPHWPVSGVCELFPPRSPGDSGVEAGRSHLPAPSALDAGHPLGRGRAPLGAEQIDLTGLPEMLTAYLWHVELPRHVPEAFEVARAGSCPGGRSSGPRRSSGRAGRFFRPALGVRRAALHRLAVAGVPCAVRLLALAEQRGVLRNWNHYGAQHKLDIDMDLRESDRIAYEGCLGEDGTQEVMLRSAPAGRPKTQADRPHAKNCGTRQLPCYGREAHRHDMSGRPPSRSPRA</sequence>
<dbReference type="AlphaFoldDB" id="A0A4D4MBV8"/>
<reference evidence="2 3" key="1">
    <citation type="submission" date="2019-04" db="EMBL/GenBank/DDBJ databases">
        <title>Draft genome sequences of Streptomyces avermitilis NBRC 14893.</title>
        <authorList>
            <person name="Komaki H."/>
            <person name="Tamura T."/>
            <person name="Hosoyama A."/>
        </authorList>
    </citation>
    <scope>NUCLEOTIDE SEQUENCE [LARGE SCALE GENOMIC DNA]</scope>
    <source>
        <strain evidence="2 3">NBRC 14893</strain>
    </source>
</reference>
<name>A0A4D4MBV8_STRAX</name>
<gene>
    <name evidence="2" type="ORF">SAV14893_083000</name>
</gene>
<evidence type="ECO:0000313" key="2">
    <source>
        <dbReference type="EMBL" id="GDY68907.1"/>
    </source>
</evidence>
<dbReference type="Proteomes" id="UP000302139">
    <property type="component" value="Unassembled WGS sequence"/>
</dbReference>
<evidence type="ECO:0000313" key="3">
    <source>
        <dbReference type="Proteomes" id="UP000302139"/>
    </source>
</evidence>
<proteinExistence type="predicted"/>
<protein>
    <submittedName>
        <fullName evidence="2">Uncharacterized protein</fullName>
    </submittedName>
</protein>
<dbReference type="EMBL" id="BJHX01000001">
    <property type="protein sequence ID" value="GDY68907.1"/>
    <property type="molecule type" value="Genomic_DNA"/>
</dbReference>
<comment type="caution">
    <text evidence="2">The sequence shown here is derived from an EMBL/GenBank/DDBJ whole genome shotgun (WGS) entry which is preliminary data.</text>
</comment>
<evidence type="ECO:0000256" key="1">
    <source>
        <dbReference type="SAM" id="MobiDB-lite"/>
    </source>
</evidence>